<dbReference type="InterPro" id="IPR036339">
    <property type="entry name" value="PUB-like_dom_sf"/>
</dbReference>
<dbReference type="Gene3D" id="1.20.58.2190">
    <property type="match status" value="1"/>
</dbReference>
<reference evidence="3" key="1">
    <citation type="journal article" date="2010" name="Nature">
        <title>The Amphimedon queenslandica genome and the evolution of animal complexity.</title>
        <authorList>
            <person name="Srivastava M."/>
            <person name="Simakov O."/>
            <person name="Chapman J."/>
            <person name="Fahey B."/>
            <person name="Gauthier M.E."/>
            <person name="Mitros T."/>
            <person name="Richards G.S."/>
            <person name="Conaco C."/>
            <person name="Dacre M."/>
            <person name="Hellsten U."/>
            <person name="Larroux C."/>
            <person name="Putnam N.H."/>
            <person name="Stanke M."/>
            <person name="Adamska M."/>
            <person name="Darling A."/>
            <person name="Degnan S.M."/>
            <person name="Oakley T.H."/>
            <person name="Plachetzki D.C."/>
            <person name="Zhai Y."/>
            <person name="Adamski M."/>
            <person name="Calcino A."/>
            <person name="Cummins S.F."/>
            <person name="Goodstein D.M."/>
            <person name="Harris C."/>
            <person name="Jackson D.J."/>
            <person name="Leys S.P."/>
            <person name="Shu S."/>
            <person name="Woodcroft B.J."/>
            <person name="Vervoort M."/>
            <person name="Kosik K.S."/>
            <person name="Manning G."/>
            <person name="Degnan B.M."/>
            <person name="Rokhsar D.S."/>
        </authorList>
    </citation>
    <scope>NUCLEOTIDE SEQUENCE [LARGE SCALE GENOMIC DNA]</scope>
</reference>
<protein>
    <recommendedName>
        <fullName evidence="4">RanBP2-type domain-containing protein</fullName>
    </recommendedName>
</protein>
<dbReference type="SUPFAM" id="SSF143503">
    <property type="entry name" value="PUG domain-like"/>
    <property type="match status" value="1"/>
</dbReference>
<dbReference type="InParanoid" id="A0A1X7VDS9"/>
<dbReference type="EnsemblMetazoa" id="XM_003384722.2">
    <property type="protein sequence ID" value="XP_003384770.1"/>
    <property type="gene ID" value="LOC100637033"/>
</dbReference>
<feature type="compositionally biased region" description="Basic and acidic residues" evidence="1">
    <location>
        <begin position="254"/>
        <end position="290"/>
    </location>
</feature>
<dbReference type="Proteomes" id="UP000007879">
    <property type="component" value="Unassembled WGS sequence"/>
</dbReference>
<feature type="region of interest" description="Disordered" evidence="1">
    <location>
        <begin position="218"/>
        <end position="303"/>
    </location>
</feature>
<evidence type="ECO:0000256" key="1">
    <source>
        <dbReference type="SAM" id="MobiDB-lite"/>
    </source>
</evidence>
<reference evidence="2" key="2">
    <citation type="submission" date="2017-05" db="UniProtKB">
        <authorList>
            <consortium name="EnsemblMetazoa"/>
        </authorList>
    </citation>
    <scope>IDENTIFICATION</scope>
</reference>
<feature type="compositionally biased region" description="Acidic residues" evidence="1">
    <location>
        <begin position="503"/>
        <end position="513"/>
    </location>
</feature>
<feature type="region of interest" description="Disordered" evidence="1">
    <location>
        <begin position="500"/>
        <end position="552"/>
    </location>
</feature>
<keyword evidence="3" id="KW-1185">Reference proteome</keyword>
<dbReference type="EnsemblMetazoa" id="Aqu2.1.37894_001">
    <property type="protein sequence ID" value="Aqu2.1.37894_001"/>
    <property type="gene ID" value="Aqu2.1.37894"/>
</dbReference>
<evidence type="ECO:0008006" key="4">
    <source>
        <dbReference type="Google" id="ProtNLM"/>
    </source>
</evidence>
<dbReference type="AlphaFoldDB" id="A0A1X7VDS9"/>
<feature type="compositionally biased region" description="Basic and acidic residues" evidence="1">
    <location>
        <begin position="367"/>
        <end position="380"/>
    </location>
</feature>
<evidence type="ECO:0000313" key="2">
    <source>
        <dbReference type="EnsemblMetazoa" id="Aqu2.1.37894_001"/>
    </source>
</evidence>
<gene>
    <name evidence="2" type="primary">100637033</name>
</gene>
<proteinExistence type="predicted"/>
<sequence length="611" mass="70781">MDRNSPPLPTREYILSLLKDVVIEIQSTDKQLTDLVIPQNIYDLCRRFVEEKLFEYRYKNPEVFEILQQDSKELIASEAEVNKMKTGLKSLLRYPLNLLVAPNRPELKIIKASTSFFMFQVKRNLKDARAFLGLMGYDQARNATDLSLNKSFSIDRVYTLVLDIVILHEELEIISFLISQSMEYDIKFYHYFIARCYGPSNRWDCLDYIMKGEAARQASHLEQPPHPSSGYSLTTTGRGQGYTEHSTGQSYHNNDYRDYRDERYDNPDYRYRHDDRGPSQGYYREDEQRRHYPYGNESDQYHRNQYEGSQYYCTDSADSGYHGEQYNNSSSNHYGNESSQYHRYQYQGDQYSRGQRYYDDDQTWYQQKDREQSKKRREVECDGGLTSQSYNDTTICTSPNDSIIGMPPPMFNAMEMKRRFKPSSSTPNKEVASDDQQPHSLNHTVCKSDSFDEQCGINYGRRSSSTPSFRSDSSYTDKMYRPFDEQLAVFSPSESVSFRIAEETESERNEDEISSSSPPHVNQDGGSIKPRKNNPSLAGAGSTDPPHTWYGTNADRELLRPISKDDSVLVMAEGHRTGSYNCWTCTFCSNENFGGNICDACNQERANLHSY</sequence>
<accession>A0A1X7VDS9</accession>
<evidence type="ECO:0000313" key="3">
    <source>
        <dbReference type="Proteomes" id="UP000007879"/>
    </source>
</evidence>
<feature type="region of interest" description="Disordered" evidence="1">
    <location>
        <begin position="419"/>
        <end position="446"/>
    </location>
</feature>
<feature type="compositionally biased region" description="Polar residues" evidence="1">
    <location>
        <begin position="422"/>
        <end position="446"/>
    </location>
</feature>
<organism evidence="2">
    <name type="scientific">Amphimedon queenslandica</name>
    <name type="common">Sponge</name>
    <dbReference type="NCBI Taxonomy" id="400682"/>
    <lineage>
        <taxon>Eukaryota</taxon>
        <taxon>Metazoa</taxon>
        <taxon>Porifera</taxon>
        <taxon>Demospongiae</taxon>
        <taxon>Heteroscleromorpha</taxon>
        <taxon>Haplosclerida</taxon>
        <taxon>Niphatidae</taxon>
        <taxon>Amphimedon</taxon>
    </lineage>
</organism>
<feature type="compositionally biased region" description="Polar residues" evidence="1">
    <location>
        <begin position="229"/>
        <end position="252"/>
    </location>
</feature>
<feature type="region of interest" description="Disordered" evidence="1">
    <location>
        <begin position="364"/>
        <end position="385"/>
    </location>
</feature>
<dbReference type="KEGG" id="aqu:100637033"/>
<name>A0A1X7VDS9_AMPQE</name>